<organism evidence="1 2">
    <name type="scientific">Apibacter muscae</name>
    <dbReference type="NCBI Taxonomy" id="2509004"/>
    <lineage>
        <taxon>Bacteria</taxon>
        <taxon>Pseudomonadati</taxon>
        <taxon>Bacteroidota</taxon>
        <taxon>Flavobacteriia</taxon>
        <taxon>Flavobacteriales</taxon>
        <taxon>Weeksellaceae</taxon>
        <taxon>Apibacter</taxon>
    </lineage>
</organism>
<sequence length="866" mass="98111">MPRGITEILFSQEDIDNNQVVHLPQTLLGCKVYGIRANNQKVFIRVEMYAETLEKIKKLEQEGHKYSGVKWVYGKVNSLEDKQIAWSSWYKDLNNNEKYEPYLGEAPYNFPPLEKILNSKVKDIYEIKSSYNVSNTISAKFDKQTNFMPTLYWIEPFLIYPELYKAKNPKGVFILPVQPPGPINAYIYCDDFILADENSNLIDYFLSTNKSESEANPFYYGNTIQINIDTQLIPHGGTLLVQILEEGTNRVLYQTKTTVEDASKKTDETSELQTYLNKHLYGVALAELTLSIDQKPADQKKEQDRTFILKISYIDYHPTSDGVYRALKEFVMDLNYRSIEGYITIRYKDTQDYLQKTEKEVNQVVQKPAKIKAAPGCEPCYYSQIVAQRYKRNDFSKTDGESLLVFDENKRVKGDSQPRVDIIAGDTSPAYLKLKADLQTQGKCHPDKHTHGGKSVFSFERREDGVYIPAEKQNIKVIGDIKEKEINLSLPYIYIKDQQIGGVVSTFPFNYFWLTQKDAQAHVVLIETCRYQNDVLINVFPDISWELAFTFALENPLAYTHSGKKPGYIFYEAQEKARKSGYDKYQLSQGGAVPFEFSLSLKNAYNGETVKNEYALKYAKKLNDTLSIFTKLKNMADKVKNATGGAAKKVSGMPFSFEIQSPVLGAMLSWKNEEQDGRVANTGTLSFSADPLIGAEFTIDLLAAGSNLHPVVKVIERGVRVGLDILGGYFILEAIFYGNLAITIEAFKFNYQGLAFSQQPARIEGKMGIILSLELKVEGEIKNPIWKVEMSFTADAEADAYFGGTAKLGYDKDGIYADCVGKFSGLLFSAKIEVVIGKYTRKVELKSEPIWASDEVPLGKVYFNKK</sequence>
<keyword evidence="2" id="KW-1185">Reference proteome</keyword>
<dbReference type="Proteomes" id="UP000319499">
    <property type="component" value="Unassembled WGS sequence"/>
</dbReference>
<dbReference type="PROSITE" id="PS51257">
    <property type="entry name" value="PROKAR_LIPOPROTEIN"/>
    <property type="match status" value="1"/>
</dbReference>
<dbReference type="OrthoDB" id="1207102at2"/>
<dbReference type="RefSeq" id="WP_146292557.1">
    <property type="nucleotide sequence ID" value="NZ_SELH01000018.1"/>
</dbReference>
<evidence type="ECO:0000313" key="2">
    <source>
        <dbReference type="Proteomes" id="UP000319499"/>
    </source>
</evidence>
<protein>
    <submittedName>
        <fullName evidence="1">Uncharacterized protein</fullName>
    </submittedName>
</protein>
<evidence type="ECO:0000313" key="1">
    <source>
        <dbReference type="EMBL" id="TWP28478.1"/>
    </source>
</evidence>
<gene>
    <name evidence="1" type="ORF">ETU09_06025</name>
</gene>
<dbReference type="EMBL" id="SELH01000018">
    <property type="protein sequence ID" value="TWP28478.1"/>
    <property type="molecule type" value="Genomic_DNA"/>
</dbReference>
<accession>A0A563DDS1</accession>
<reference evidence="1 2" key="1">
    <citation type="submission" date="2019-02" db="EMBL/GenBank/DDBJ databases">
        <title>Apibacter muscae sp. nov.: a novel member of the house fly microbiota.</title>
        <authorList>
            <person name="Park R."/>
        </authorList>
    </citation>
    <scope>NUCLEOTIDE SEQUENCE [LARGE SCALE GENOMIC DNA]</scope>
    <source>
        <strain evidence="1 2">AL1</strain>
    </source>
</reference>
<dbReference type="AlphaFoldDB" id="A0A563DDS1"/>
<name>A0A563DDS1_9FLAO</name>
<proteinExistence type="predicted"/>
<comment type="caution">
    <text evidence="1">The sequence shown here is derived from an EMBL/GenBank/DDBJ whole genome shotgun (WGS) entry which is preliminary data.</text>
</comment>